<dbReference type="AlphaFoldDB" id="A0A0A7CPL0"/>
<sequence>MFKLVALCLAASVSAQREVLQLVQNIQGANPLLNAVAVQQKVGTFFTASTTKAQEDAQMNTDSFWAAKWGSATTKDALVQMEGMPAPAVFAPSPTEAIATQAPVFAPSPTEATATQAPVFVPSPTAASATQAPVFAAVPQVQPGSQNATSTV</sequence>
<protein>
    <submittedName>
        <fullName evidence="2">Secreted protein</fullName>
    </submittedName>
</protein>
<feature type="signal peptide" evidence="1">
    <location>
        <begin position="1"/>
        <end position="15"/>
    </location>
</feature>
<keyword evidence="1" id="KW-0732">Signal</keyword>
<evidence type="ECO:0000256" key="1">
    <source>
        <dbReference type="SAM" id="SignalP"/>
    </source>
</evidence>
<evidence type="ECO:0000313" key="2">
    <source>
        <dbReference type="EMBL" id="AIG56448.1"/>
    </source>
</evidence>
<reference evidence="2" key="1">
    <citation type="journal article" date="2014" name="Genome Biol. Evol.">
        <title>The secreted proteins of Achlya hypogyna and Thraustotheca clavata identify the ancestral oomycete secretome and reveal gene acquisitions by horizontal gene transfer.</title>
        <authorList>
            <person name="Misner I."/>
            <person name="Blouin N."/>
            <person name="Leonard G."/>
            <person name="Richards T.A."/>
            <person name="Lane C.E."/>
        </authorList>
    </citation>
    <scope>NUCLEOTIDE SEQUENCE</scope>
    <source>
        <strain evidence="2">ATCC 48635</strain>
    </source>
</reference>
<organism evidence="2">
    <name type="scientific">Achlya hypogyna</name>
    <name type="common">Oomycete</name>
    <name type="synonym">Protoachlya hypogyna</name>
    <dbReference type="NCBI Taxonomy" id="1202772"/>
    <lineage>
        <taxon>Eukaryota</taxon>
        <taxon>Sar</taxon>
        <taxon>Stramenopiles</taxon>
        <taxon>Oomycota</taxon>
        <taxon>Saprolegniomycetes</taxon>
        <taxon>Saprolegniales</taxon>
        <taxon>Achlyaceae</taxon>
        <taxon>Achlya</taxon>
    </lineage>
</organism>
<accession>A0A0A7CPL0</accession>
<feature type="chain" id="PRO_5012791255" evidence="1">
    <location>
        <begin position="16"/>
        <end position="152"/>
    </location>
</feature>
<dbReference type="EMBL" id="KM038987">
    <property type="protein sequence ID" value="AIG56448.1"/>
    <property type="molecule type" value="Genomic_DNA"/>
</dbReference>
<proteinExistence type="predicted"/>
<name>A0A0A7CPL0_ACHHY</name>